<dbReference type="EMBL" id="JAVFKY010000002">
    <property type="protein sequence ID" value="KAK5580082.1"/>
    <property type="molecule type" value="Genomic_DNA"/>
</dbReference>
<comment type="caution">
    <text evidence="2">The sequence shown here is derived from an EMBL/GenBank/DDBJ whole genome shotgun (WGS) entry which is preliminary data.</text>
</comment>
<dbReference type="Proteomes" id="UP001344447">
    <property type="component" value="Unassembled WGS sequence"/>
</dbReference>
<protein>
    <submittedName>
        <fullName evidence="2">Uncharacterized protein</fullName>
    </submittedName>
</protein>
<keyword evidence="3" id="KW-1185">Reference proteome</keyword>
<proteinExistence type="predicted"/>
<accession>A0AAN7TW42</accession>
<organism evidence="2 3">
    <name type="scientific">Dictyostelium firmibasis</name>
    <dbReference type="NCBI Taxonomy" id="79012"/>
    <lineage>
        <taxon>Eukaryota</taxon>
        <taxon>Amoebozoa</taxon>
        <taxon>Evosea</taxon>
        <taxon>Eumycetozoa</taxon>
        <taxon>Dictyostelia</taxon>
        <taxon>Dictyosteliales</taxon>
        <taxon>Dictyosteliaceae</taxon>
        <taxon>Dictyostelium</taxon>
    </lineage>
</organism>
<evidence type="ECO:0000313" key="3">
    <source>
        <dbReference type="Proteomes" id="UP001344447"/>
    </source>
</evidence>
<evidence type="ECO:0000256" key="1">
    <source>
        <dbReference type="SAM" id="SignalP"/>
    </source>
</evidence>
<evidence type="ECO:0000313" key="2">
    <source>
        <dbReference type="EMBL" id="KAK5580082.1"/>
    </source>
</evidence>
<dbReference type="AlphaFoldDB" id="A0AAN7TW42"/>
<sequence>MRIFSILLIIVALCVSSSWATFAAEPNGFLISGPNCASGSRLNYTSSGNVGTCNSVCGGRIAVKSDQNGGPKTTFSFLDYGKNVTNCDGRANTATFNCPAMLTNGTSPSFTVSAGDKDYHLTCVYVVNTPEPAAGNSADKVAVGIAIIFGALISLLAL</sequence>
<feature type="chain" id="PRO_5042890891" evidence="1">
    <location>
        <begin position="21"/>
        <end position="158"/>
    </location>
</feature>
<keyword evidence="1" id="KW-0732">Signal</keyword>
<gene>
    <name evidence="2" type="ORF">RB653_000095</name>
</gene>
<reference evidence="2 3" key="1">
    <citation type="submission" date="2023-11" db="EMBL/GenBank/DDBJ databases">
        <title>Dfirmibasis_genome.</title>
        <authorList>
            <person name="Edelbroek B."/>
            <person name="Kjellin J."/>
            <person name="Jerlstrom-Hultqvist J."/>
            <person name="Soderbom F."/>
        </authorList>
    </citation>
    <scope>NUCLEOTIDE SEQUENCE [LARGE SCALE GENOMIC DNA]</scope>
    <source>
        <strain evidence="2 3">TNS-C-14</strain>
    </source>
</reference>
<feature type="signal peptide" evidence="1">
    <location>
        <begin position="1"/>
        <end position="20"/>
    </location>
</feature>
<name>A0AAN7TW42_9MYCE</name>